<gene>
    <name evidence="1" type="ORF">AaE_001207</name>
</gene>
<sequence>MDVQIKPLGVFSDEKKFNLDGPDGYQYYWHDLRKEQEIYTKRVSGGGSVMIWAGMSAFGRTELAFLEGKQN</sequence>
<name>A0A6A5AZI4_APHAT</name>
<comment type="caution">
    <text evidence="1">The sequence shown here is derived from an EMBL/GenBank/DDBJ whole genome shotgun (WGS) entry which is preliminary data.</text>
</comment>
<organism evidence="1 2">
    <name type="scientific">Aphanomyces astaci</name>
    <name type="common">Crayfish plague agent</name>
    <dbReference type="NCBI Taxonomy" id="112090"/>
    <lineage>
        <taxon>Eukaryota</taxon>
        <taxon>Sar</taxon>
        <taxon>Stramenopiles</taxon>
        <taxon>Oomycota</taxon>
        <taxon>Saprolegniomycetes</taxon>
        <taxon>Saprolegniales</taxon>
        <taxon>Verrucalvaceae</taxon>
        <taxon>Aphanomyces</taxon>
    </lineage>
</organism>
<dbReference type="Gene3D" id="3.30.420.10">
    <property type="entry name" value="Ribonuclease H-like superfamily/Ribonuclease H"/>
    <property type="match status" value="1"/>
</dbReference>
<proteinExistence type="predicted"/>
<evidence type="ECO:0000313" key="1">
    <source>
        <dbReference type="EMBL" id="KAF0775093.1"/>
    </source>
</evidence>
<feature type="non-terminal residue" evidence="1">
    <location>
        <position position="71"/>
    </location>
</feature>
<dbReference type="EMBL" id="VJMI01002288">
    <property type="protein sequence ID" value="KAF0775093.1"/>
    <property type="molecule type" value="Genomic_DNA"/>
</dbReference>
<evidence type="ECO:0000313" key="2">
    <source>
        <dbReference type="Proteomes" id="UP000469452"/>
    </source>
</evidence>
<accession>A0A6A5AZI4</accession>
<dbReference type="Proteomes" id="UP000469452">
    <property type="component" value="Unassembled WGS sequence"/>
</dbReference>
<reference evidence="1 2" key="1">
    <citation type="submission" date="2019-06" db="EMBL/GenBank/DDBJ databases">
        <title>Genomics analysis of Aphanomyces spp. identifies a new class of oomycete effector associated with host adaptation.</title>
        <authorList>
            <person name="Gaulin E."/>
        </authorList>
    </citation>
    <scope>NUCLEOTIDE SEQUENCE [LARGE SCALE GENOMIC DNA]</scope>
    <source>
        <strain evidence="1 2">E</strain>
    </source>
</reference>
<protein>
    <submittedName>
        <fullName evidence="1">Uncharacterized protein</fullName>
    </submittedName>
</protein>
<dbReference type="AlphaFoldDB" id="A0A6A5AZI4"/>
<dbReference type="InterPro" id="IPR036397">
    <property type="entry name" value="RNaseH_sf"/>
</dbReference>
<dbReference type="GO" id="GO:0003676">
    <property type="term" value="F:nucleic acid binding"/>
    <property type="evidence" value="ECO:0007669"/>
    <property type="project" value="InterPro"/>
</dbReference>